<accession>A0A1I0B5Q8</accession>
<dbReference type="PROSITE" id="PS51257">
    <property type="entry name" value="PROKAR_LIPOPROTEIN"/>
    <property type="match status" value="1"/>
</dbReference>
<proteinExistence type="predicted"/>
<protein>
    <submittedName>
        <fullName evidence="1">Uncharacterized protein</fullName>
    </submittedName>
</protein>
<keyword evidence="2" id="KW-1185">Reference proteome</keyword>
<name>A0A1I0B5Q8_9EURY</name>
<reference evidence="2" key="1">
    <citation type="submission" date="2016-10" db="EMBL/GenBank/DDBJ databases">
        <authorList>
            <person name="Varghese N."/>
            <person name="Submissions S."/>
        </authorList>
    </citation>
    <scope>NUCLEOTIDE SEQUENCE [LARGE SCALE GENOMIC DNA]</scope>
    <source>
        <strain evidence="2">SLH 33</strain>
    </source>
</reference>
<dbReference type="STRING" id="1353158.SAMN04488587_1944"/>
<organism evidence="1 2">
    <name type="scientific">Methanococcoides vulcani</name>
    <dbReference type="NCBI Taxonomy" id="1353158"/>
    <lineage>
        <taxon>Archaea</taxon>
        <taxon>Methanobacteriati</taxon>
        <taxon>Methanobacteriota</taxon>
        <taxon>Stenosarchaea group</taxon>
        <taxon>Methanomicrobia</taxon>
        <taxon>Methanosarcinales</taxon>
        <taxon>Methanosarcinaceae</taxon>
        <taxon>Methanococcoides</taxon>
    </lineage>
</organism>
<sequence length="139" mass="15581">MKAYTKIITLLLILIVMTAIGCTDVAADEPVNEVSTSDSGTVSDVESSDDVVQFQLVQNQPIEVARDYTIYNEWHGRMKEILEDNKGNNVKIFSYNMQIMGDIVEVEEYFVILENDFLGVCYIDIDSINAITINNGSTE</sequence>
<dbReference type="EMBL" id="FOHQ01000006">
    <property type="protein sequence ID" value="SET01328.1"/>
    <property type="molecule type" value="Genomic_DNA"/>
</dbReference>
<evidence type="ECO:0000313" key="2">
    <source>
        <dbReference type="Proteomes" id="UP000243338"/>
    </source>
</evidence>
<gene>
    <name evidence="1" type="ORF">SAMN04488587_1944</name>
</gene>
<dbReference type="AlphaFoldDB" id="A0A1I0B5Q8"/>
<evidence type="ECO:0000313" key="1">
    <source>
        <dbReference type="EMBL" id="SET01328.1"/>
    </source>
</evidence>
<dbReference type="Proteomes" id="UP000243338">
    <property type="component" value="Unassembled WGS sequence"/>
</dbReference>